<evidence type="ECO:0000313" key="2">
    <source>
        <dbReference type="Proteomes" id="UP001217325"/>
    </source>
</evidence>
<dbReference type="RefSeq" id="WP_275232313.1">
    <property type="nucleotide sequence ID" value="NZ_JARDXE010000017.1"/>
</dbReference>
<dbReference type="Proteomes" id="UP001217325">
    <property type="component" value="Unassembled WGS sequence"/>
</dbReference>
<protein>
    <recommendedName>
        <fullName evidence="3">Tail assembly chaperone</fullName>
    </recommendedName>
</protein>
<evidence type="ECO:0000313" key="1">
    <source>
        <dbReference type="EMBL" id="MDE8648076.1"/>
    </source>
</evidence>
<proteinExistence type="predicted"/>
<comment type="caution">
    <text evidence="1">The sequence shown here is derived from an EMBL/GenBank/DDBJ whole genome shotgun (WGS) entry which is preliminary data.</text>
</comment>
<name>A0AAW6LRH2_RHOSG</name>
<accession>A0AAW6LRH2</accession>
<organism evidence="1 2">
    <name type="scientific">Rhodococcus qingshengii</name>
    <dbReference type="NCBI Taxonomy" id="334542"/>
    <lineage>
        <taxon>Bacteria</taxon>
        <taxon>Bacillati</taxon>
        <taxon>Actinomycetota</taxon>
        <taxon>Actinomycetes</taxon>
        <taxon>Mycobacteriales</taxon>
        <taxon>Nocardiaceae</taxon>
        <taxon>Rhodococcus</taxon>
        <taxon>Rhodococcus erythropolis group</taxon>
    </lineage>
</organism>
<reference evidence="1" key="1">
    <citation type="submission" date="2023-02" db="EMBL/GenBank/DDBJ databases">
        <title>A novel hydrolase synthesized by Rhodococcus erythropolis HQ is responsible for the detoxification of Zearalenone.</title>
        <authorList>
            <person name="Hu J."/>
            <person name="Xu J."/>
        </authorList>
    </citation>
    <scope>NUCLEOTIDE SEQUENCE</scope>
    <source>
        <strain evidence="1">HQ</strain>
    </source>
</reference>
<sequence length="138" mass="15370">MAAAKSKNVTVDEVIDEVVEAPKSMWEEILDEANENYEPPKPFLFDAYDPPIEITAPDSLERSLALATLLDVDGNVSPDDMRPMLEALFGEYAFPYVWAKIRNKHPDVTHYLVERINKHFHGDATNGAKKLPGGSQGS</sequence>
<dbReference type="AlphaFoldDB" id="A0AAW6LRH2"/>
<dbReference type="EMBL" id="JARDXE010000017">
    <property type="protein sequence ID" value="MDE8648076.1"/>
    <property type="molecule type" value="Genomic_DNA"/>
</dbReference>
<evidence type="ECO:0008006" key="3">
    <source>
        <dbReference type="Google" id="ProtNLM"/>
    </source>
</evidence>
<gene>
    <name evidence="1" type="ORF">PXH69_24155</name>
</gene>